<evidence type="ECO:0000313" key="3">
    <source>
        <dbReference type="Proteomes" id="UP000198636"/>
    </source>
</evidence>
<evidence type="ECO:0000313" key="2">
    <source>
        <dbReference type="EMBL" id="SCY56811.1"/>
    </source>
</evidence>
<accession>A0A1G5GZF9</accession>
<sequence length="73" mass="8457">MKLECPYCKSQLEEGFIYSSGYSFKWYNEGMGFFKKYTVFGGEILSDSPKVKCNRCKECKKIIIDLNTNSNTD</sequence>
<keyword evidence="3" id="KW-1185">Reference proteome</keyword>
<dbReference type="STRING" id="1120976.SAMN03080606_01844"/>
<dbReference type="InterPro" id="IPR045504">
    <property type="entry name" value="DUF6487"/>
</dbReference>
<organism evidence="2 3">
    <name type="scientific">Alkaliphilus peptidifermentans DSM 18978</name>
    <dbReference type="NCBI Taxonomy" id="1120976"/>
    <lineage>
        <taxon>Bacteria</taxon>
        <taxon>Bacillati</taxon>
        <taxon>Bacillota</taxon>
        <taxon>Clostridia</taxon>
        <taxon>Peptostreptococcales</taxon>
        <taxon>Natronincolaceae</taxon>
        <taxon>Alkaliphilus</taxon>
    </lineage>
</organism>
<dbReference type="OrthoDB" id="384892at2"/>
<feature type="domain" description="DUF6487" evidence="1">
    <location>
        <begin position="5"/>
        <end position="67"/>
    </location>
</feature>
<dbReference type="RefSeq" id="WP_091542619.1">
    <property type="nucleotide sequence ID" value="NZ_FMUS01000010.1"/>
</dbReference>
<name>A0A1G5GZF9_9FIRM</name>
<reference evidence="2 3" key="1">
    <citation type="submission" date="2016-10" db="EMBL/GenBank/DDBJ databases">
        <authorList>
            <person name="de Groot N.N."/>
        </authorList>
    </citation>
    <scope>NUCLEOTIDE SEQUENCE [LARGE SCALE GENOMIC DNA]</scope>
    <source>
        <strain evidence="2 3">DSM 18978</strain>
    </source>
</reference>
<protein>
    <recommendedName>
        <fullName evidence="1">DUF6487 domain-containing protein</fullName>
    </recommendedName>
</protein>
<dbReference type="EMBL" id="FMUS01000010">
    <property type="protein sequence ID" value="SCY56811.1"/>
    <property type="molecule type" value="Genomic_DNA"/>
</dbReference>
<dbReference type="Proteomes" id="UP000198636">
    <property type="component" value="Unassembled WGS sequence"/>
</dbReference>
<dbReference type="Pfam" id="PF20097">
    <property type="entry name" value="DUF6487"/>
    <property type="match status" value="1"/>
</dbReference>
<evidence type="ECO:0000259" key="1">
    <source>
        <dbReference type="Pfam" id="PF20097"/>
    </source>
</evidence>
<gene>
    <name evidence="2" type="ORF">SAMN03080606_01844</name>
</gene>
<dbReference type="AlphaFoldDB" id="A0A1G5GZF9"/>
<proteinExistence type="predicted"/>